<dbReference type="AlphaFoldDB" id="A0A9W6RP35"/>
<proteinExistence type="predicted"/>
<protein>
    <recommendedName>
        <fullName evidence="4">Mce-associated membrane protein</fullName>
    </recommendedName>
</protein>
<dbReference type="RefSeq" id="WP_285630320.1">
    <property type="nucleotide sequence ID" value="NZ_BSTJ01000011.1"/>
</dbReference>
<name>A0A9W6RP35_9ACTN</name>
<evidence type="ECO:0000313" key="2">
    <source>
        <dbReference type="EMBL" id="GLY79203.1"/>
    </source>
</evidence>
<dbReference type="EMBL" id="BSTJ01000011">
    <property type="protein sequence ID" value="GLY79203.1"/>
    <property type="molecule type" value="Genomic_DNA"/>
</dbReference>
<evidence type="ECO:0008006" key="4">
    <source>
        <dbReference type="Google" id="ProtNLM"/>
    </source>
</evidence>
<evidence type="ECO:0000256" key="1">
    <source>
        <dbReference type="SAM" id="SignalP"/>
    </source>
</evidence>
<feature type="chain" id="PRO_5040811310" description="Mce-associated membrane protein" evidence="1">
    <location>
        <begin position="29"/>
        <end position="207"/>
    </location>
</feature>
<accession>A0A9W6RP35</accession>
<gene>
    <name evidence="2" type="ORF">Airi01_074700</name>
</gene>
<organism evidence="2 3">
    <name type="scientific">Actinoallomurus iriomotensis</name>
    <dbReference type="NCBI Taxonomy" id="478107"/>
    <lineage>
        <taxon>Bacteria</taxon>
        <taxon>Bacillati</taxon>
        <taxon>Actinomycetota</taxon>
        <taxon>Actinomycetes</taxon>
        <taxon>Streptosporangiales</taxon>
        <taxon>Thermomonosporaceae</taxon>
        <taxon>Actinoallomurus</taxon>
    </lineage>
</organism>
<feature type="signal peptide" evidence="1">
    <location>
        <begin position="1"/>
        <end position="28"/>
    </location>
</feature>
<keyword evidence="1" id="KW-0732">Signal</keyword>
<reference evidence="2" key="1">
    <citation type="submission" date="2023-03" db="EMBL/GenBank/DDBJ databases">
        <title>Actinoallomurus iriomotensis NBRC 103681.</title>
        <authorList>
            <person name="Ichikawa N."/>
            <person name="Sato H."/>
            <person name="Tonouchi N."/>
        </authorList>
    </citation>
    <scope>NUCLEOTIDE SEQUENCE</scope>
    <source>
        <strain evidence="2">NBRC 103681</strain>
    </source>
</reference>
<comment type="caution">
    <text evidence="2">The sequence shown here is derived from an EMBL/GenBank/DDBJ whole genome shotgun (WGS) entry which is preliminary data.</text>
</comment>
<sequence length="207" mass="21831">MNIKLAIAAAGVALFAVALLAVRGSHHAKTADPADRRTSSSRPAATPAFLDGTALLPFDGGQISQAAGLATRFAATFASHRYDETPSAYLNRLAPMMSPQLRTVVERAAADPATLTQRRRLQQITTAHARPEAIRALGPTSITFLVAVTEHVATAHANRADTDHYALTLARTADQDDDGSGGWRVYAVEFASTGNTGQITATRQPAS</sequence>
<dbReference type="Proteomes" id="UP001165135">
    <property type="component" value="Unassembled WGS sequence"/>
</dbReference>
<evidence type="ECO:0000313" key="3">
    <source>
        <dbReference type="Proteomes" id="UP001165135"/>
    </source>
</evidence>